<dbReference type="EMBL" id="QMQA01000005">
    <property type="protein sequence ID" value="RLE15408.1"/>
    <property type="molecule type" value="Genomic_DNA"/>
</dbReference>
<proteinExistence type="inferred from homology"/>
<evidence type="ECO:0000256" key="3">
    <source>
        <dbReference type="ARBA" id="ARBA00022884"/>
    </source>
</evidence>
<reference evidence="11 12" key="1">
    <citation type="submission" date="2018-06" db="EMBL/GenBank/DDBJ databases">
        <title>Extensive metabolic versatility and redundancy in microbially diverse, dynamic hydrothermal sediments.</title>
        <authorList>
            <person name="Dombrowski N."/>
            <person name="Teske A."/>
            <person name="Baker B.J."/>
        </authorList>
    </citation>
    <scope>NUCLEOTIDE SEQUENCE [LARGE SCALE GENOMIC DNA]</scope>
    <source>
        <strain evidence="11">B3_G15</strain>
    </source>
</reference>
<evidence type="ECO:0000256" key="4">
    <source>
        <dbReference type="ARBA" id="ARBA00022980"/>
    </source>
</evidence>
<dbReference type="Gene3D" id="3.30.160.810">
    <property type="match status" value="1"/>
</dbReference>
<dbReference type="InterPro" id="IPR000597">
    <property type="entry name" value="Ribosomal_uL3"/>
</dbReference>
<dbReference type="PANTHER" id="PTHR11229:SF16">
    <property type="entry name" value="LARGE RIBOSOMAL SUBUNIT PROTEIN UL3C"/>
    <property type="match status" value="1"/>
</dbReference>
<dbReference type="Pfam" id="PF00297">
    <property type="entry name" value="Ribosomal_L3"/>
    <property type="match status" value="1"/>
</dbReference>
<evidence type="ECO:0000256" key="7">
    <source>
        <dbReference type="HAMAP-Rule" id="MF_01325"/>
    </source>
</evidence>
<dbReference type="HAMAP" id="MF_01325_B">
    <property type="entry name" value="Ribosomal_uL3_B"/>
    <property type="match status" value="1"/>
</dbReference>
<keyword evidence="3 7" id="KW-0694">RNA-binding</keyword>
<comment type="similarity">
    <text evidence="1 7 8">Belongs to the universal ribosomal protein uL3 family.</text>
</comment>
<dbReference type="Gene3D" id="2.40.30.10">
    <property type="entry name" value="Translation factors"/>
    <property type="match status" value="1"/>
</dbReference>
<dbReference type="GO" id="GO:0006412">
    <property type="term" value="P:translation"/>
    <property type="evidence" value="ECO:0007669"/>
    <property type="project" value="UniProtKB-UniRule"/>
</dbReference>
<evidence type="ECO:0000256" key="10">
    <source>
        <dbReference type="SAM" id="MobiDB-lite"/>
    </source>
</evidence>
<evidence type="ECO:0000256" key="5">
    <source>
        <dbReference type="ARBA" id="ARBA00023274"/>
    </source>
</evidence>
<protein>
    <recommendedName>
        <fullName evidence="6 7">Large ribosomal subunit protein uL3</fullName>
    </recommendedName>
</protein>
<comment type="subunit">
    <text evidence="7 9">Part of the 50S ribosomal subunit. Forms a cluster with proteins L14 and L19.</text>
</comment>
<dbReference type="InterPro" id="IPR019927">
    <property type="entry name" value="Ribosomal_uL3_bac/org-type"/>
</dbReference>
<dbReference type="FunFam" id="3.30.160.810:FF:000001">
    <property type="entry name" value="50S ribosomal protein L3"/>
    <property type="match status" value="1"/>
</dbReference>
<keyword evidence="2 7" id="KW-0699">rRNA-binding</keyword>
<dbReference type="GO" id="GO:0019843">
    <property type="term" value="F:rRNA binding"/>
    <property type="evidence" value="ECO:0007669"/>
    <property type="project" value="UniProtKB-UniRule"/>
</dbReference>
<sequence length="210" mass="23014">MKAILGKKLGMTQVIEEDQVIPVTVLRAGPCVVVQKKEKEKDGYTSLQLGFEEVEEKKLNKPLLGHFKKYGVKPRRYLYEVRIDDEKKLASYKVGEEVKVSIFKKGDVVDVTGISKGKGFAGVMKRHGFAGGPASHGSGQWHRRPGSIGASADPSRVFKGKKMPGRMGGERITIKNLKVIEVDEKENLLLIKGSCPGKNGDLVIVKQGKG</sequence>
<gene>
    <name evidence="7" type="primary">rplC</name>
    <name evidence="11" type="ORF">DRJ04_00390</name>
</gene>
<dbReference type="PANTHER" id="PTHR11229">
    <property type="entry name" value="50S RIBOSOMAL PROTEIN L3"/>
    <property type="match status" value="1"/>
</dbReference>
<dbReference type="FunFam" id="2.40.30.10:FF:000004">
    <property type="entry name" value="50S ribosomal protein L3"/>
    <property type="match status" value="1"/>
</dbReference>
<name>A0A662DKJ5_UNCAE</name>
<dbReference type="GO" id="GO:0003735">
    <property type="term" value="F:structural constituent of ribosome"/>
    <property type="evidence" value="ECO:0007669"/>
    <property type="project" value="UniProtKB-UniRule"/>
</dbReference>
<dbReference type="InterPro" id="IPR009000">
    <property type="entry name" value="Transl_B-barrel_sf"/>
</dbReference>
<dbReference type="NCBIfam" id="TIGR03625">
    <property type="entry name" value="L3_bact"/>
    <property type="match status" value="1"/>
</dbReference>
<evidence type="ECO:0000256" key="2">
    <source>
        <dbReference type="ARBA" id="ARBA00022730"/>
    </source>
</evidence>
<evidence type="ECO:0000256" key="8">
    <source>
        <dbReference type="RuleBase" id="RU003905"/>
    </source>
</evidence>
<dbReference type="Proteomes" id="UP000280417">
    <property type="component" value="Unassembled WGS sequence"/>
</dbReference>
<keyword evidence="5 7" id="KW-0687">Ribonucleoprotein</keyword>
<evidence type="ECO:0000256" key="6">
    <source>
        <dbReference type="ARBA" id="ARBA00035243"/>
    </source>
</evidence>
<comment type="function">
    <text evidence="7 9">One of the primary rRNA binding proteins, it binds directly near the 3'-end of the 23S rRNA, where it nucleates assembly of the 50S subunit.</text>
</comment>
<dbReference type="GO" id="GO:0022625">
    <property type="term" value="C:cytosolic large ribosomal subunit"/>
    <property type="evidence" value="ECO:0007669"/>
    <property type="project" value="TreeGrafter"/>
</dbReference>
<evidence type="ECO:0000256" key="1">
    <source>
        <dbReference type="ARBA" id="ARBA00006540"/>
    </source>
</evidence>
<evidence type="ECO:0000256" key="9">
    <source>
        <dbReference type="RuleBase" id="RU003906"/>
    </source>
</evidence>
<evidence type="ECO:0000313" key="12">
    <source>
        <dbReference type="Proteomes" id="UP000280417"/>
    </source>
</evidence>
<dbReference type="InterPro" id="IPR019926">
    <property type="entry name" value="Ribosomal_uL3_CS"/>
</dbReference>
<evidence type="ECO:0000313" key="11">
    <source>
        <dbReference type="EMBL" id="RLE15408.1"/>
    </source>
</evidence>
<organism evidence="11 12">
    <name type="scientific">Aerophobetes bacterium</name>
    <dbReference type="NCBI Taxonomy" id="2030807"/>
    <lineage>
        <taxon>Bacteria</taxon>
        <taxon>Candidatus Aerophobota</taxon>
    </lineage>
</organism>
<keyword evidence="4 7" id="KW-0689">Ribosomal protein</keyword>
<comment type="caution">
    <text evidence="11">The sequence shown here is derived from an EMBL/GenBank/DDBJ whole genome shotgun (WGS) entry which is preliminary data.</text>
</comment>
<feature type="region of interest" description="Disordered" evidence="10">
    <location>
        <begin position="132"/>
        <end position="155"/>
    </location>
</feature>
<accession>A0A662DKJ5</accession>
<dbReference type="PROSITE" id="PS00474">
    <property type="entry name" value="RIBOSOMAL_L3"/>
    <property type="match status" value="1"/>
</dbReference>
<dbReference type="AlphaFoldDB" id="A0A662DKJ5"/>
<dbReference type="SUPFAM" id="SSF50447">
    <property type="entry name" value="Translation proteins"/>
    <property type="match status" value="1"/>
</dbReference>